<reference evidence="2 3" key="1">
    <citation type="submission" date="2016-07" db="EMBL/GenBank/DDBJ databases">
        <title>Pervasive Adenine N6-methylation of Active Genes in Fungi.</title>
        <authorList>
            <consortium name="DOE Joint Genome Institute"/>
            <person name="Mondo S.J."/>
            <person name="Dannebaum R.O."/>
            <person name="Kuo R.C."/>
            <person name="Labutti K."/>
            <person name="Haridas S."/>
            <person name="Kuo A."/>
            <person name="Salamov A."/>
            <person name="Ahrendt S.R."/>
            <person name="Lipzen A."/>
            <person name="Sullivan W."/>
            <person name="Andreopoulos W.B."/>
            <person name="Clum A."/>
            <person name="Lindquist E."/>
            <person name="Daum C."/>
            <person name="Ramamoorthy G.K."/>
            <person name="Gryganskyi A."/>
            <person name="Culley D."/>
            <person name="Magnuson J.K."/>
            <person name="James T.Y."/>
            <person name="O'Malley M.A."/>
            <person name="Stajich J.E."/>
            <person name="Spatafora J.W."/>
            <person name="Visel A."/>
            <person name="Grigoriev I.V."/>
        </authorList>
    </citation>
    <scope>NUCLEOTIDE SEQUENCE [LARGE SCALE GENOMIC DNA]</scope>
    <source>
        <strain evidence="2 3">CBS 129021</strain>
    </source>
</reference>
<dbReference type="EMBL" id="MCFJ01000006">
    <property type="protein sequence ID" value="ORY65005.1"/>
    <property type="molecule type" value="Genomic_DNA"/>
</dbReference>
<evidence type="ECO:0000313" key="3">
    <source>
        <dbReference type="Proteomes" id="UP000193689"/>
    </source>
</evidence>
<dbReference type="OrthoDB" id="4753755at2759"/>
<dbReference type="InParanoid" id="A0A1Y2E2B6"/>
<gene>
    <name evidence="2" type="ORF">BCR38DRAFT_189108</name>
</gene>
<comment type="caution">
    <text evidence="2">The sequence shown here is derived from an EMBL/GenBank/DDBJ whole genome shotgun (WGS) entry which is preliminary data.</text>
</comment>
<feature type="chain" id="PRO_5012802013" evidence="1">
    <location>
        <begin position="24"/>
        <end position="137"/>
    </location>
</feature>
<feature type="signal peptide" evidence="1">
    <location>
        <begin position="1"/>
        <end position="23"/>
    </location>
</feature>
<sequence length="137" mass="14444">MLFSTKSIPSLAVGFLAIWSCTAQLAETDAPTPTQPAHCSTTIDDFEHMTGWVTTHSCYTYTSTTQASSCPTYSRDPSAICPLYIQVSTIDVPCATDCCPTTGTTYVTEASCSTSVPCPVSTEYITSTTGCAPSAKP</sequence>
<evidence type="ECO:0000313" key="2">
    <source>
        <dbReference type="EMBL" id="ORY65005.1"/>
    </source>
</evidence>
<dbReference type="GeneID" id="63770200"/>
<proteinExistence type="predicted"/>
<keyword evidence="3" id="KW-1185">Reference proteome</keyword>
<dbReference type="Proteomes" id="UP000193689">
    <property type="component" value="Unassembled WGS sequence"/>
</dbReference>
<protein>
    <submittedName>
        <fullName evidence="2">Uncharacterized protein</fullName>
    </submittedName>
</protein>
<dbReference type="AlphaFoldDB" id="A0A1Y2E2B6"/>
<keyword evidence="1" id="KW-0732">Signal</keyword>
<accession>A0A1Y2E2B6</accession>
<organism evidence="2 3">
    <name type="scientific">Pseudomassariella vexata</name>
    <dbReference type="NCBI Taxonomy" id="1141098"/>
    <lineage>
        <taxon>Eukaryota</taxon>
        <taxon>Fungi</taxon>
        <taxon>Dikarya</taxon>
        <taxon>Ascomycota</taxon>
        <taxon>Pezizomycotina</taxon>
        <taxon>Sordariomycetes</taxon>
        <taxon>Xylariomycetidae</taxon>
        <taxon>Amphisphaeriales</taxon>
        <taxon>Pseudomassariaceae</taxon>
        <taxon>Pseudomassariella</taxon>
    </lineage>
</organism>
<dbReference type="RefSeq" id="XP_040716157.1">
    <property type="nucleotide sequence ID" value="XM_040853988.1"/>
</dbReference>
<name>A0A1Y2E2B6_9PEZI</name>
<evidence type="ECO:0000256" key="1">
    <source>
        <dbReference type="SAM" id="SignalP"/>
    </source>
</evidence>